<organism evidence="2 3">
    <name type="scientific">Hymenoscyphus albidus</name>
    <dbReference type="NCBI Taxonomy" id="595503"/>
    <lineage>
        <taxon>Eukaryota</taxon>
        <taxon>Fungi</taxon>
        <taxon>Dikarya</taxon>
        <taxon>Ascomycota</taxon>
        <taxon>Pezizomycotina</taxon>
        <taxon>Leotiomycetes</taxon>
        <taxon>Helotiales</taxon>
        <taxon>Helotiaceae</taxon>
        <taxon>Hymenoscyphus</taxon>
    </lineage>
</organism>
<dbReference type="OrthoDB" id="3553547at2759"/>
<feature type="compositionally biased region" description="Basic and acidic residues" evidence="1">
    <location>
        <begin position="173"/>
        <end position="194"/>
    </location>
</feature>
<evidence type="ECO:0000313" key="2">
    <source>
        <dbReference type="EMBL" id="CAG8972379.1"/>
    </source>
</evidence>
<comment type="caution">
    <text evidence="2">The sequence shown here is derived from an EMBL/GenBank/DDBJ whole genome shotgun (WGS) entry which is preliminary data.</text>
</comment>
<dbReference type="Proteomes" id="UP000701801">
    <property type="component" value="Unassembled WGS sequence"/>
</dbReference>
<name>A0A9N9LBV9_9HELO</name>
<feature type="compositionally biased region" description="Basic and acidic residues" evidence="1">
    <location>
        <begin position="17"/>
        <end position="38"/>
    </location>
</feature>
<accession>A0A9N9LBV9</accession>
<evidence type="ECO:0000256" key="1">
    <source>
        <dbReference type="SAM" id="MobiDB-lite"/>
    </source>
</evidence>
<feature type="region of interest" description="Disordered" evidence="1">
    <location>
        <begin position="674"/>
        <end position="728"/>
    </location>
</feature>
<dbReference type="AlphaFoldDB" id="A0A9N9LBV9"/>
<feature type="region of interest" description="Disordered" evidence="1">
    <location>
        <begin position="1"/>
        <end position="49"/>
    </location>
</feature>
<reference evidence="2" key="1">
    <citation type="submission" date="2021-07" db="EMBL/GenBank/DDBJ databases">
        <authorList>
            <person name="Durling M."/>
        </authorList>
    </citation>
    <scope>NUCLEOTIDE SEQUENCE</scope>
</reference>
<keyword evidence="3" id="KW-1185">Reference proteome</keyword>
<sequence length="728" mass="83409">MRRGRGMLHPKQRSMRVQREQTPTRRDRDVTSNKSAKDTRKRRSAATEYSVYPNSAYTQISEALPVDQVVQEPYRSECALTECQTPVDENRKKKLQPKKVVGTTVTAEGNDFSILNMNRHKKNHHHDLTGIRKDIQRESWHYDEELNTEDLVTTTETGAAPAKDVMQRMSFELRELRPENDMGSEPRDTGREEQENADEVGYELWGDVFESEVGMASPKSKMINDSPRSVAEFEIQPEKPPSPRGLIHLQQKHRGRTISNSFQEGLLETFLNQDDLSEDEGNSSLGKTTNKLQSARVGVFRLREECRRTREELRRKERVKIAADEAFIKFVRENLQIQALPNKYHDALAPVFSQLDQHFTAMQKARDEYGPLDDKYNALFDNLDDKEFNMARIEGQVNRQNPTGASVESHQVSKKARSASPDSLVDMSWETKYHPLHCKYLSRLGDLELALEEHEIMELDLDNFIYQDSKAHSNGPFNPELEAIMKNLPAQRAELQSRIAIIEAEVEDLRVKCLAEGIDLQLRTISTVAREKSIEELPFSDENHLDVPRDFSISQKNISHDSHSMFHLLSPHPGDGRGKDKLFRELITEFDEDNKSDRINRWLLHGLRTSPLALDLLVQIFLGVANILDLSKWQTDPFQWQRSVLSEWERDAANIPADAFNLAVTRNSLSHTSKTSERFSVRRRSDMNSPKDKGMIYPTLPLRPWKSEPSRLGADMGKSAGSLQKGSI</sequence>
<feature type="region of interest" description="Disordered" evidence="1">
    <location>
        <begin position="173"/>
        <end position="196"/>
    </location>
</feature>
<proteinExistence type="predicted"/>
<protein>
    <submittedName>
        <fullName evidence="2">Uncharacterized protein</fullName>
    </submittedName>
</protein>
<evidence type="ECO:0000313" key="3">
    <source>
        <dbReference type="Proteomes" id="UP000701801"/>
    </source>
</evidence>
<feature type="compositionally biased region" description="Basic residues" evidence="1">
    <location>
        <begin position="1"/>
        <end position="16"/>
    </location>
</feature>
<feature type="compositionally biased region" description="Basic and acidic residues" evidence="1">
    <location>
        <begin position="674"/>
        <end position="694"/>
    </location>
</feature>
<gene>
    <name evidence="2" type="ORF">HYALB_00007132</name>
</gene>
<dbReference type="EMBL" id="CAJVRM010000044">
    <property type="protein sequence ID" value="CAG8972379.1"/>
    <property type="molecule type" value="Genomic_DNA"/>
</dbReference>